<sequence>MSDVYDFPADFPTGFPARKRATTYGKSAKKRSAATSNGALRNRDSTTEISAPSAPSTSSYSSPEPQPKSRTGISTLSRGRQLGVRNAHPANPRSPDEAQSQPLLEGSAGSLQQDEDVKIKKRRLTRTYSERKENTSDPYAMPDSPPRPVARQPAKSVEKGRPKPAPGVKAVPKSQVTPEKDVSMKDVVAPFSAETSRSLDKLSVDAVPPRKSNHHIPLRLSREQEPPPPRPVSKKRPSPPRANPADQPAAKPAPRKKRLIDALAEQADSSSSEEEDAVPPQFQRPEPSKPEPVTVIFQSSSPPPPAALKGPSRNVGRPVAAAKKAGPKFTYNQQRSMLAEEDTLLGGGGLPGIDEEPSNGSLFSFARLPKVSTINTFSFLDEDDETVNTGAVRSIHELRQAGANSRFADEMDDIMDRIGSPSAKPSSLRRGALLELAQKMSEKAFRQQFRNHSGDGSLFKSLGEETDLVSGYSILAILVTLLAASSSAHLLQQLRMQGFAALLSRLLGEGTDIVPLAKDKKQNVTRNGQTTLGTIKSSMLKSPIWEPTVPTSLSPRTLALKCLDLIMRQPSHSPGESEIFSPAVTDQLFFILSASASGEGEACWDLPSQQEPTDFYLALYVLESQSISAMQSNQGSRWTRRYVPVVVDILEKALRRPIDKFNDLESLTLRITLNTTNNNPEAVRMFVDNNLLQELAGSACRAFETILNSMKVDAFLSKVHESLIMMLGVMINFCVYYPPASQSLEEVGDSTGSVLDRLIRVFADNHSKTSDADSMEKTQLNVALGYLSILLGYLCLCESIRERFILVHPKKSIQPLLDSVNEFIAFHHKVAEAQGNEGRAKQETNLAALVRLQDLVSQLRA</sequence>
<evidence type="ECO:0000259" key="3">
    <source>
        <dbReference type="Pfam" id="PF07814"/>
    </source>
</evidence>
<organism evidence="4 5">
    <name type="scientific">Lasiosphaeris hirsuta</name>
    <dbReference type="NCBI Taxonomy" id="260670"/>
    <lineage>
        <taxon>Eukaryota</taxon>
        <taxon>Fungi</taxon>
        <taxon>Dikarya</taxon>
        <taxon>Ascomycota</taxon>
        <taxon>Pezizomycotina</taxon>
        <taxon>Sordariomycetes</taxon>
        <taxon>Sordariomycetidae</taxon>
        <taxon>Sordariales</taxon>
        <taxon>Lasiosphaeriaceae</taxon>
        <taxon>Lasiosphaeris</taxon>
    </lineage>
</organism>
<evidence type="ECO:0000256" key="2">
    <source>
        <dbReference type="SAM" id="MobiDB-lite"/>
    </source>
</evidence>
<keyword evidence="5" id="KW-1185">Reference proteome</keyword>
<dbReference type="PANTHER" id="PTHR22100">
    <property type="entry name" value="WINGS APART-LIKE PROTEIN HOMOLOG"/>
    <property type="match status" value="1"/>
</dbReference>
<feature type="compositionally biased region" description="Basic residues" evidence="2">
    <location>
        <begin position="17"/>
        <end position="32"/>
    </location>
</feature>
<name>A0AA40AR52_9PEZI</name>
<evidence type="ECO:0000256" key="1">
    <source>
        <dbReference type="ARBA" id="ARBA00006854"/>
    </source>
</evidence>
<feature type="domain" description="Wings apart-like protein C-terminal" evidence="3">
    <location>
        <begin position="392"/>
        <end position="736"/>
    </location>
</feature>
<proteinExistence type="inferred from homology"/>
<protein>
    <submittedName>
        <fullName evidence="4">Wings apart-like protein regulation of heterochromatin-domain-containing protein</fullName>
    </submittedName>
</protein>
<evidence type="ECO:0000313" key="4">
    <source>
        <dbReference type="EMBL" id="KAK0720480.1"/>
    </source>
</evidence>
<feature type="region of interest" description="Disordered" evidence="2">
    <location>
        <begin position="1"/>
        <end position="318"/>
    </location>
</feature>
<feature type="compositionally biased region" description="Low complexity" evidence="2">
    <location>
        <begin position="47"/>
        <end position="63"/>
    </location>
</feature>
<dbReference type="Proteomes" id="UP001172102">
    <property type="component" value="Unassembled WGS sequence"/>
</dbReference>
<dbReference type="AlphaFoldDB" id="A0AA40AR52"/>
<dbReference type="InterPro" id="IPR011989">
    <property type="entry name" value="ARM-like"/>
</dbReference>
<dbReference type="Gene3D" id="1.25.10.10">
    <property type="entry name" value="Leucine-rich Repeat Variant"/>
    <property type="match status" value="1"/>
</dbReference>
<comment type="similarity">
    <text evidence="1">Belongs to the WAPL family.</text>
</comment>
<dbReference type="Pfam" id="PF07814">
    <property type="entry name" value="WAPL"/>
    <property type="match status" value="1"/>
</dbReference>
<dbReference type="InterPro" id="IPR022771">
    <property type="entry name" value="WAPL_C"/>
</dbReference>
<feature type="compositionally biased region" description="Polar residues" evidence="2">
    <location>
        <begin position="68"/>
        <end position="78"/>
    </location>
</feature>
<comment type="caution">
    <text evidence="4">The sequence shown here is derived from an EMBL/GenBank/DDBJ whole genome shotgun (WGS) entry which is preliminary data.</text>
</comment>
<dbReference type="PANTHER" id="PTHR22100:SF13">
    <property type="entry name" value="WINGS APART-LIKE PROTEIN HOMOLOG"/>
    <property type="match status" value="1"/>
</dbReference>
<gene>
    <name evidence="4" type="ORF">B0H67DRAFT_576317</name>
</gene>
<accession>A0AA40AR52</accession>
<feature type="compositionally biased region" description="Low complexity" evidence="2">
    <location>
        <begin position="261"/>
        <end position="270"/>
    </location>
</feature>
<evidence type="ECO:0000313" key="5">
    <source>
        <dbReference type="Proteomes" id="UP001172102"/>
    </source>
</evidence>
<reference evidence="4" key="1">
    <citation type="submission" date="2023-06" db="EMBL/GenBank/DDBJ databases">
        <title>Genome-scale phylogeny and comparative genomics of the fungal order Sordariales.</title>
        <authorList>
            <consortium name="Lawrence Berkeley National Laboratory"/>
            <person name="Hensen N."/>
            <person name="Bonometti L."/>
            <person name="Westerberg I."/>
            <person name="Brannstrom I.O."/>
            <person name="Guillou S."/>
            <person name="Cros-Aarteil S."/>
            <person name="Calhoun S."/>
            <person name="Haridas S."/>
            <person name="Kuo A."/>
            <person name="Mondo S."/>
            <person name="Pangilinan J."/>
            <person name="Riley R."/>
            <person name="Labutti K."/>
            <person name="Andreopoulos B."/>
            <person name="Lipzen A."/>
            <person name="Chen C."/>
            <person name="Yanf M."/>
            <person name="Daum C."/>
            <person name="Ng V."/>
            <person name="Clum A."/>
            <person name="Steindorff A."/>
            <person name="Ohm R."/>
            <person name="Martin F."/>
            <person name="Silar P."/>
            <person name="Natvig D."/>
            <person name="Lalanne C."/>
            <person name="Gautier V."/>
            <person name="Ament-Velasquez S.L."/>
            <person name="Kruys A."/>
            <person name="Hutchinson M.I."/>
            <person name="Powell A.J."/>
            <person name="Barry K."/>
            <person name="Miller A.N."/>
            <person name="Grigoriev I.V."/>
            <person name="Debuchy R."/>
            <person name="Gladieux P."/>
            <person name="Thoren M.H."/>
            <person name="Johannesson H."/>
        </authorList>
    </citation>
    <scope>NUCLEOTIDE SEQUENCE</scope>
    <source>
        <strain evidence="4">SMH4607-1</strain>
    </source>
</reference>
<dbReference type="EMBL" id="JAUKUA010000003">
    <property type="protein sequence ID" value="KAK0720480.1"/>
    <property type="molecule type" value="Genomic_DNA"/>
</dbReference>
<dbReference type="InterPro" id="IPR039874">
    <property type="entry name" value="WAPL"/>
</dbReference>